<dbReference type="AlphaFoldDB" id="A0A5C8CHZ2"/>
<comment type="caution">
    <text evidence="3">The sequence shown here is derived from an EMBL/GenBank/DDBJ whole genome shotgun (WGS) entry which is preliminary data.</text>
</comment>
<evidence type="ECO:0000313" key="3">
    <source>
        <dbReference type="EMBL" id="TXJ12869.1"/>
    </source>
</evidence>
<proteinExistence type="predicted"/>
<dbReference type="Pfam" id="PF03724">
    <property type="entry name" value="META"/>
    <property type="match status" value="1"/>
</dbReference>
<feature type="signal peptide" evidence="1">
    <location>
        <begin position="1"/>
        <end position="20"/>
    </location>
</feature>
<organism evidence="3 4">
    <name type="scientific">Brachyspira aalborgi</name>
    <dbReference type="NCBI Taxonomy" id="29522"/>
    <lineage>
        <taxon>Bacteria</taxon>
        <taxon>Pseudomonadati</taxon>
        <taxon>Spirochaetota</taxon>
        <taxon>Spirochaetia</taxon>
        <taxon>Brachyspirales</taxon>
        <taxon>Brachyspiraceae</taxon>
        <taxon>Brachyspira</taxon>
    </lineage>
</organism>
<keyword evidence="1" id="KW-0732">Signal</keyword>
<sequence>MIRKIFLLCIIIFINSCASYKENLNMSISTLSGKTYQLINMFTDTGITISFYDKEFYGYSGFNTYFGEYEVRRGNNILFKNISTTKMSEESESAEIEKEYIEHITKSYSIEFTSDGIKIKTLDNTELVFKRLR</sequence>
<feature type="chain" id="PRO_5022928999" evidence="1">
    <location>
        <begin position="21"/>
        <end position="133"/>
    </location>
</feature>
<reference evidence="3 4" key="1">
    <citation type="journal article" date="1992" name="Lakartidningen">
        <title>[Penicillin V and not amoxicillin is the first choice preparation in acute otitis].</title>
        <authorList>
            <person name="Kamme C."/>
            <person name="Lundgren K."/>
            <person name="Prellner K."/>
        </authorList>
    </citation>
    <scope>NUCLEOTIDE SEQUENCE [LARGE SCALE GENOMIC DNA]</scope>
    <source>
        <strain evidence="3 4">W1</strain>
    </source>
</reference>
<dbReference type="InterPro" id="IPR038670">
    <property type="entry name" value="HslJ-like_sf"/>
</dbReference>
<protein>
    <submittedName>
        <fullName evidence="3">META domain-containing protein</fullName>
    </submittedName>
</protein>
<feature type="domain" description="DUF306" evidence="2">
    <location>
        <begin position="47"/>
        <end position="127"/>
    </location>
</feature>
<gene>
    <name evidence="3" type="ORF">EPJ80_04520</name>
</gene>
<dbReference type="RefSeq" id="WP_147758069.1">
    <property type="nucleotide sequence ID" value="NZ_SAXT01000003.1"/>
</dbReference>
<dbReference type="InterPro" id="IPR005184">
    <property type="entry name" value="DUF306_Meta_HslJ"/>
</dbReference>
<evidence type="ECO:0000259" key="2">
    <source>
        <dbReference type="Pfam" id="PF03724"/>
    </source>
</evidence>
<name>A0A5C8CHZ2_9SPIR</name>
<dbReference type="EMBL" id="SAXT01000003">
    <property type="protein sequence ID" value="TXJ12869.1"/>
    <property type="molecule type" value="Genomic_DNA"/>
</dbReference>
<dbReference type="Gene3D" id="2.40.128.270">
    <property type="match status" value="1"/>
</dbReference>
<evidence type="ECO:0000313" key="4">
    <source>
        <dbReference type="Proteomes" id="UP000325116"/>
    </source>
</evidence>
<evidence type="ECO:0000256" key="1">
    <source>
        <dbReference type="SAM" id="SignalP"/>
    </source>
</evidence>
<dbReference type="Proteomes" id="UP000325116">
    <property type="component" value="Unassembled WGS sequence"/>
</dbReference>
<accession>A0A5C8CHZ2</accession>